<keyword evidence="2" id="KW-1185">Reference proteome</keyword>
<dbReference type="RefSeq" id="WP_105071128.1">
    <property type="nucleotide sequence ID" value="NZ_MTPW01000001.1"/>
</dbReference>
<dbReference type="EMBL" id="MTPW01000001">
    <property type="protein sequence ID" value="PQJ32031.1"/>
    <property type="molecule type" value="Genomic_DNA"/>
</dbReference>
<dbReference type="SUPFAM" id="SSF53955">
    <property type="entry name" value="Lysozyme-like"/>
    <property type="match status" value="1"/>
</dbReference>
<comment type="caution">
    <text evidence="1">The sequence shown here is derived from an EMBL/GenBank/DDBJ whole genome shotgun (WGS) entry which is preliminary data.</text>
</comment>
<organism evidence="1 2">
    <name type="scientific">Nonlabens arenilitoris</name>
    <dbReference type="NCBI Taxonomy" id="1217969"/>
    <lineage>
        <taxon>Bacteria</taxon>
        <taxon>Pseudomonadati</taxon>
        <taxon>Bacteroidota</taxon>
        <taxon>Flavobacteriia</taxon>
        <taxon>Flavobacteriales</taxon>
        <taxon>Flavobacteriaceae</taxon>
        <taxon>Nonlabens</taxon>
    </lineage>
</organism>
<accession>A0A2S7UBQ7</accession>
<dbReference type="InterPro" id="IPR023346">
    <property type="entry name" value="Lysozyme-like_dom_sf"/>
</dbReference>
<dbReference type="OrthoDB" id="1143238at2"/>
<dbReference type="Proteomes" id="UP000239747">
    <property type="component" value="Unassembled WGS sequence"/>
</dbReference>
<gene>
    <name evidence="1" type="ORF">BST92_08875</name>
</gene>
<dbReference type="AlphaFoldDB" id="A0A2S7UBQ7"/>
<proteinExistence type="predicted"/>
<evidence type="ECO:0000313" key="1">
    <source>
        <dbReference type="EMBL" id="PQJ32031.1"/>
    </source>
</evidence>
<reference evidence="1 2" key="1">
    <citation type="submission" date="2017-01" db="EMBL/GenBank/DDBJ databases">
        <title>Trade-off between light-utilization and light-protection in marine flavobacteria.</title>
        <authorList>
            <person name="Kumagai Y."/>
            <person name="Yoshizawa S."/>
            <person name="Kogure K."/>
            <person name="Iwasaki W."/>
        </authorList>
    </citation>
    <scope>NUCLEOTIDE SEQUENCE [LARGE SCALE GENOMIC DNA]</scope>
    <source>
        <strain evidence="1 2">KCTC 32109</strain>
    </source>
</reference>
<evidence type="ECO:0008006" key="3">
    <source>
        <dbReference type="Google" id="ProtNLM"/>
    </source>
</evidence>
<sequence length="214" mass="24473">MKSRHVYLVVLPLVLIFWSFSNNHLKLDSGVFKTSDNNINEEFYDADAFIGPVTSSNLFDVRYYSLAITPPDSFLTFREALAFKESQGKFWKVNSLGYMGKYQFGMTTLETLGIRDSLQFLRSPRLQERVFIKNLRYNHEILEPYIEKYAGKKVGGIYVTESGILAAAHLSGPGGVKRFFKTKGRKSNRDAYGSSVKTYMKRFGGYDLSEVIDY</sequence>
<evidence type="ECO:0000313" key="2">
    <source>
        <dbReference type="Proteomes" id="UP000239747"/>
    </source>
</evidence>
<name>A0A2S7UBQ7_9FLAO</name>
<protein>
    <recommendedName>
        <fullName evidence="3">Peptidoglycan-binding protein LysM</fullName>
    </recommendedName>
</protein>